<sequence length="313" mass="36400">MLGAVITLFFSLKIFPDVEEFACDKKIFQMIENYVREPLKKAPLLAIRGLDRSDPIPWNVVRRLANVTPTKHLLLEGWLSDLPEQEGEGLRDYSDITFNKINLGRTLIKYLIDFSVAKLSALRYIGEDCTKKGREWKDPLQFVFDLSSQGECLETLCIGLSRPSIGYMSGPRLPHMGMLKKLTHLWIDSDSTVQRWQALDIMEFFWRLDPQPNDTSPLFGNPPNLVDLRVIGHPDDVRRWVDHVRGYVLDPDSKVWETLKKIGIRDATRLERYNKDLAGKIDFYLIGEDEDIKLWRIGGHTRRRQFWEVVIEE</sequence>
<evidence type="ECO:0000313" key="1">
    <source>
        <dbReference type="EMBL" id="KAG7048108.1"/>
    </source>
</evidence>
<name>A0A9P7R216_9PEZI</name>
<dbReference type="EMBL" id="JAESDN010000006">
    <property type="protein sequence ID" value="KAG7048108.1"/>
    <property type="molecule type" value="Genomic_DNA"/>
</dbReference>
<keyword evidence="2" id="KW-1185">Reference proteome</keyword>
<proteinExistence type="predicted"/>
<comment type="caution">
    <text evidence="1">The sequence shown here is derived from an EMBL/GenBank/DDBJ whole genome shotgun (WGS) entry which is preliminary data.</text>
</comment>
<evidence type="ECO:0000313" key="2">
    <source>
        <dbReference type="Proteomes" id="UP000699042"/>
    </source>
</evidence>
<dbReference type="AlphaFoldDB" id="A0A9P7R216"/>
<protein>
    <submittedName>
        <fullName evidence="1">Uncharacterized protein</fullName>
    </submittedName>
</protein>
<organism evidence="1 2">
    <name type="scientific">Colletotrichum scovillei</name>
    <dbReference type="NCBI Taxonomy" id="1209932"/>
    <lineage>
        <taxon>Eukaryota</taxon>
        <taxon>Fungi</taxon>
        <taxon>Dikarya</taxon>
        <taxon>Ascomycota</taxon>
        <taxon>Pezizomycotina</taxon>
        <taxon>Sordariomycetes</taxon>
        <taxon>Hypocreomycetidae</taxon>
        <taxon>Glomerellales</taxon>
        <taxon>Glomerellaceae</taxon>
        <taxon>Colletotrichum</taxon>
        <taxon>Colletotrichum acutatum species complex</taxon>
    </lineage>
</organism>
<reference evidence="1" key="1">
    <citation type="submission" date="2021-05" db="EMBL/GenBank/DDBJ databases">
        <title>Comparative genomics of three Colletotrichum scovillei strains and genetic complementation revealed genes involved fungal growth and virulence on chili pepper.</title>
        <authorList>
            <person name="Hsieh D.-K."/>
            <person name="Chuang S.-C."/>
            <person name="Chen C.-Y."/>
            <person name="Chao Y.-T."/>
            <person name="Lu M.-Y.J."/>
            <person name="Lee M.-H."/>
            <person name="Shih M.-C."/>
        </authorList>
    </citation>
    <scope>NUCLEOTIDE SEQUENCE</scope>
    <source>
        <strain evidence="1">Coll-153</strain>
    </source>
</reference>
<accession>A0A9P7R216</accession>
<dbReference type="Proteomes" id="UP000699042">
    <property type="component" value="Unassembled WGS sequence"/>
</dbReference>
<gene>
    <name evidence="1" type="ORF">JMJ77_013755</name>
</gene>